<sequence>MFGLEVTTFAGDVPHPEGWEPSWTIFFTKLLMLCLEADEKANGYWHELKLASAHILAAVVPRLPNPLQQGTDPIKPVLVHGDLWSGHVGTDKETGQILFFDCGCFYSHFEFELGMWRRDGAKNLGLQYLREYQKLARPSKPEEEFDDRNRLYCMAFSLTHSALNPGDAERKKVLNDMAYLCEKYAPREGIPKYDPARDSA</sequence>
<evidence type="ECO:0000256" key="2">
    <source>
        <dbReference type="ARBA" id="ARBA00048655"/>
    </source>
</evidence>
<dbReference type="EMBL" id="JAUKUA010000002">
    <property type="protein sequence ID" value="KAK0724629.1"/>
    <property type="molecule type" value="Genomic_DNA"/>
</dbReference>
<evidence type="ECO:0000256" key="1">
    <source>
        <dbReference type="ARBA" id="ARBA00011961"/>
    </source>
</evidence>
<organism evidence="3 4">
    <name type="scientific">Lasiosphaeris hirsuta</name>
    <dbReference type="NCBI Taxonomy" id="260670"/>
    <lineage>
        <taxon>Eukaryota</taxon>
        <taxon>Fungi</taxon>
        <taxon>Dikarya</taxon>
        <taxon>Ascomycota</taxon>
        <taxon>Pezizomycotina</taxon>
        <taxon>Sordariomycetes</taxon>
        <taxon>Sordariomycetidae</taxon>
        <taxon>Sordariales</taxon>
        <taxon>Lasiosphaeriaceae</taxon>
        <taxon>Lasiosphaeris</taxon>
    </lineage>
</organism>
<gene>
    <name evidence="3" type="ORF">B0H67DRAFT_568405</name>
</gene>
<dbReference type="EC" id="2.7.1.172" evidence="1"/>
<keyword evidence="4" id="KW-1185">Reference proteome</keyword>
<dbReference type="Gene3D" id="3.90.1200.10">
    <property type="match status" value="1"/>
</dbReference>
<dbReference type="SUPFAM" id="SSF56112">
    <property type="entry name" value="Protein kinase-like (PK-like)"/>
    <property type="match status" value="1"/>
</dbReference>
<name>A0AA40AZ14_9PEZI</name>
<dbReference type="AlphaFoldDB" id="A0AA40AZ14"/>
<dbReference type="PANTHER" id="PTHR12149:SF8">
    <property type="entry name" value="PROTEIN-RIBULOSAMINE 3-KINASE"/>
    <property type="match status" value="1"/>
</dbReference>
<evidence type="ECO:0000313" key="3">
    <source>
        <dbReference type="EMBL" id="KAK0724629.1"/>
    </source>
</evidence>
<comment type="catalytic activity">
    <reaction evidence="2">
        <text>N(6)-D-ribulosyl-L-lysyl-[protein] + ATP = N(6)-(3-O-phospho-D-ribulosyl)-L-lysyl-[protein] + ADP + H(+)</text>
        <dbReference type="Rhea" id="RHEA:48432"/>
        <dbReference type="Rhea" id="RHEA-COMP:12103"/>
        <dbReference type="Rhea" id="RHEA-COMP:12104"/>
        <dbReference type="ChEBI" id="CHEBI:15378"/>
        <dbReference type="ChEBI" id="CHEBI:30616"/>
        <dbReference type="ChEBI" id="CHEBI:90418"/>
        <dbReference type="ChEBI" id="CHEBI:90420"/>
        <dbReference type="ChEBI" id="CHEBI:456216"/>
        <dbReference type="EC" id="2.7.1.172"/>
    </reaction>
    <physiologicalReaction direction="left-to-right" evidence="2">
        <dbReference type="Rhea" id="RHEA:48433"/>
    </physiologicalReaction>
</comment>
<dbReference type="GO" id="GO:0102193">
    <property type="term" value="F:protein-ribulosamine 3-kinase activity"/>
    <property type="evidence" value="ECO:0007669"/>
    <property type="project" value="UniProtKB-EC"/>
</dbReference>
<proteinExistence type="predicted"/>
<dbReference type="InterPro" id="IPR011009">
    <property type="entry name" value="Kinase-like_dom_sf"/>
</dbReference>
<dbReference type="PANTHER" id="PTHR12149">
    <property type="entry name" value="FRUCTOSAMINE 3 KINASE-RELATED PROTEIN"/>
    <property type="match status" value="1"/>
</dbReference>
<accession>A0AA40AZ14</accession>
<reference evidence="3" key="1">
    <citation type="submission" date="2023-06" db="EMBL/GenBank/DDBJ databases">
        <title>Genome-scale phylogeny and comparative genomics of the fungal order Sordariales.</title>
        <authorList>
            <consortium name="Lawrence Berkeley National Laboratory"/>
            <person name="Hensen N."/>
            <person name="Bonometti L."/>
            <person name="Westerberg I."/>
            <person name="Brannstrom I.O."/>
            <person name="Guillou S."/>
            <person name="Cros-Aarteil S."/>
            <person name="Calhoun S."/>
            <person name="Haridas S."/>
            <person name="Kuo A."/>
            <person name="Mondo S."/>
            <person name="Pangilinan J."/>
            <person name="Riley R."/>
            <person name="Labutti K."/>
            <person name="Andreopoulos B."/>
            <person name="Lipzen A."/>
            <person name="Chen C."/>
            <person name="Yanf M."/>
            <person name="Daum C."/>
            <person name="Ng V."/>
            <person name="Clum A."/>
            <person name="Steindorff A."/>
            <person name="Ohm R."/>
            <person name="Martin F."/>
            <person name="Silar P."/>
            <person name="Natvig D."/>
            <person name="Lalanne C."/>
            <person name="Gautier V."/>
            <person name="Ament-Velasquez S.L."/>
            <person name="Kruys A."/>
            <person name="Hutchinson M.I."/>
            <person name="Powell A.J."/>
            <person name="Barry K."/>
            <person name="Miller A.N."/>
            <person name="Grigoriev I.V."/>
            <person name="Debuchy R."/>
            <person name="Gladieux P."/>
            <person name="Thoren M.H."/>
            <person name="Johannesson H."/>
        </authorList>
    </citation>
    <scope>NUCLEOTIDE SEQUENCE</scope>
    <source>
        <strain evidence="3">SMH4607-1</strain>
    </source>
</reference>
<dbReference type="Proteomes" id="UP001172102">
    <property type="component" value="Unassembled WGS sequence"/>
</dbReference>
<evidence type="ECO:0000313" key="4">
    <source>
        <dbReference type="Proteomes" id="UP001172102"/>
    </source>
</evidence>
<dbReference type="InterPro" id="IPR016477">
    <property type="entry name" value="Fructo-/Ketosamine-3-kinase"/>
</dbReference>
<dbReference type="Pfam" id="PF03881">
    <property type="entry name" value="Fructosamin_kin"/>
    <property type="match status" value="1"/>
</dbReference>
<protein>
    <recommendedName>
        <fullName evidence="1">protein-ribulosamine 3-kinase</fullName>
        <ecNumber evidence="1">2.7.1.172</ecNumber>
    </recommendedName>
</protein>
<comment type="caution">
    <text evidence="3">The sequence shown here is derived from an EMBL/GenBank/DDBJ whole genome shotgun (WGS) entry which is preliminary data.</text>
</comment>